<dbReference type="AlphaFoldDB" id="A0A5R9AP75"/>
<dbReference type="Proteomes" id="UP000306544">
    <property type="component" value="Unassembled WGS sequence"/>
</dbReference>
<dbReference type="SUPFAM" id="SSF82784">
    <property type="entry name" value="OsmC-like"/>
    <property type="match status" value="1"/>
</dbReference>
<dbReference type="PANTHER" id="PTHR33797">
    <property type="entry name" value="ORGANIC HYDROPEROXIDE RESISTANCE PROTEIN-LIKE"/>
    <property type="match status" value="1"/>
</dbReference>
<dbReference type="InterPro" id="IPR015946">
    <property type="entry name" value="KH_dom-like_a/b"/>
</dbReference>
<organism evidence="2 3">
    <name type="scientific">Nesterenkonia sphaerica</name>
    <dbReference type="NCBI Taxonomy" id="1804988"/>
    <lineage>
        <taxon>Bacteria</taxon>
        <taxon>Bacillati</taxon>
        <taxon>Actinomycetota</taxon>
        <taxon>Actinomycetes</taxon>
        <taxon>Micrococcales</taxon>
        <taxon>Micrococcaceae</taxon>
        <taxon>Nesterenkonia</taxon>
    </lineage>
</organism>
<keyword evidence="3" id="KW-1185">Reference proteome</keyword>
<dbReference type="Pfam" id="PF02566">
    <property type="entry name" value="OsmC"/>
    <property type="match status" value="1"/>
</dbReference>
<gene>
    <name evidence="2" type="ORF">FEF27_00675</name>
</gene>
<proteinExistence type="inferred from homology"/>
<dbReference type="GO" id="GO:0006979">
    <property type="term" value="P:response to oxidative stress"/>
    <property type="evidence" value="ECO:0007669"/>
    <property type="project" value="InterPro"/>
</dbReference>
<name>A0A5R9AP75_9MICC</name>
<protein>
    <submittedName>
        <fullName evidence="2">Ohr family peroxiredoxin</fullName>
    </submittedName>
</protein>
<evidence type="ECO:0000313" key="2">
    <source>
        <dbReference type="EMBL" id="TLP79933.1"/>
    </source>
</evidence>
<dbReference type="Gene3D" id="3.30.300.20">
    <property type="match status" value="1"/>
</dbReference>
<dbReference type="Gene3D" id="2.20.25.10">
    <property type="match status" value="1"/>
</dbReference>
<comment type="similarity">
    <text evidence="1">Belongs to the OsmC/Ohr family.</text>
</comment>
<sequence>MAVDVKYTAEALASGDGRNGQVKTAGGSLDLKLAAPKELGGSGDGNNPEELFAAGYAACFHGAVRKMAGEADQDAADSSVGVKIGIGGDDAGGMALTATIEVVLPHVEKAAAEDLAKKAHDFCPYSKATRGNIEVDIKVVED</sequence>
<dbReference type="OrthoDB" id="9797508at2"/>
<dbReference type="RefSeq" id="WP_138168895.1">
    <property type="nucleotide sequence ID" value="NZ_VAWA01000001.1"/>
</dbReference>
<comment type="caution">
    <text evidence="2">The sequence shown here is derived from an EMBL/GenBank/DDBJ whole genome shotgun (WGS) entry which is preliminary data.</text>
</comment>
<dbReference type="EMBL" id="VAWA01000001">
    <property type="protein sequence ID" value="TLP79933.1"/>
    <property type="molecule type" value="Genomic_DNA"/>
</dbReference>
<dbReference type="InterPro" id="IPR036102">
    <property type="entry name" value="OsmC/Ohrsf"/>
</dbReference>
<dbReference type="InterPro" id="IPR019953">
    <property type="entry name" value="OHR"/>
</dbReference>
<accession>A0A5R9AP75</accession>
<dbReference type="NCBIfam" id="TIGR03561">
    <property type="entry name" value="organ_hyd_perox"/>
    <property type="match status" value="1"/>
</dbReference>
<evidence type="ECO:0000313" key="3">
    <source>
        <dbReference type="Proteomes" id="UP000306544"/>
    </source>
</evidence>
<dbReference type="PANTHER" id="PTHR33797:SF2">
    <property type="entry name" value="ORGANIC HYDROPEROXIDE RESISTANCE PROTEIN-LIKE"/>
    <property type="match status" value="1"/>
</dbReference>
<dbReference type="InterPro" id="IPR003718">
    <property type="entry name" value="OsmC/Ohr_fam"/>
</dbReference>
<reference evidence="2 3" key="1">
    <citation type="submission" date="2019-05" db="EMBL/GenBank/DDBJ databases">
        <title>Nesterenkonia sp. GY239, isolated from the Southern Atlantic Ocean.</title>
        <authorList>
            <person name="Zhang G."/>
        </authorList>
    </citation>
    <scope>NUCLEOTIDE SEQUENCE [LARGE SCALE GENOMIC DNA]</scope>
    <source>
        <strain evidence="2 3">GY239</strain>
    </source>
</reference>
<evidence type="ECO:0000256" key="1">
    <source>
        <dbReference type="ARBA" id="ARBA00007378"/>
    </source>
</evidence>